<evidence type="ECO:0000313" key="3">
    <source>
        <dbReference type="Proteomes" id="UP000244932"/>
    </source>
</evidence>
<dbReference type="Pfam" id="PF09350">
    <property type="entry name" value="DJC28_CD"/>
    <property type="match status" value="1"/>
</dbReference>
<dbReference type="RefSeq" id="WP_108782870.1">
    <property type="nucleotide sequence ID" value="NZ_OMKW01000003.1"/>
</dbReference>
<dbReference type="InterPro" id="IPR018961">
    <property type="entry name" value="DnaJ_homolog_subfam-C_membr-28"/>
</dbReference>
<dbReference type="EMBL" id="OMKW01000003">
    <property type="protein sequence ID" value="SPF30152.1"/>
    <property type="molecule type" value="Genomic_DNA"/>
</dbReference>
<dbReference type="AlphaFoldDB" id="A0A2R8ADA6"/>
<dbReference type="OrthoDB" id="9798476at2"/>
<sequence length="104" mass="11661">MDHPLIDLIDQIVNKAQKEGAFDNLPGQGQPIARVNNPQNAVTDRIMKESGTKPLIVELQQRIAMETKALAALRDEEARKAQMRKIADLQTRLGIEMDAVRRFG</sequence>
<evidence type="ECO:0000259" key="1">
    <source>
        <dbReference type="Pfam" id="PF09350"/>
    </source>
</evidence>
<organism evidence="2 3">
    <name type="scientific">Pontivivens insulae</name>
    <dbReference type="NCBI Taxonomy" id="1639689"/>
    <lineage>
        <taxon>Bacteria</taxon>
        <taxon>Pseudomonadati</taxon>
        <taxon>Pseudomonadota</taxon>
        <taxon>Alphaproteobacteria</taxon>
        <taxon>Rhodobacterales</taxon>
        <taxon>Paracoccaceae</taxon>
        <taxon>Pontivivens</taxon>
    </lineage>
</organism>
<accession>A0A2R8ADA6</accession>
<evidence type="ECO:0000313" key="2">
    <source>
        <dbReference type="EMBL" id="SPF30152.1"/>
    </source>
</evidence>
<feature type="domain" description="DnaJ homologue subfamily C member 28 conserved" evidence="1">
    <location>
        <begin position="8"/>
        <end position="70"/>
    </location>
</feature>
<gene>
    <name evidence="2" type="ORF">POI8812_02484</name>
</gene>
<dbReference type="Proteomes" id="UP000244932">
    <property type="component" value="Unassembled WGS sequence"/>
</dbReference>
<reference evidence="2 3" key="1">
    <citation type="submission" date="2018-03" db="EMBL/GenBank/DDBJ databases">
        <authorList>
            <person name="Keele B.F."/>
        </authorList>
    </citation>
    <scope>NUCLEOTIDE SEQUENCE [LARGE SCALE GENOMIC DNA]</scope>
    <source>
        <strain evidence="2 3">CeCT 8812</strain>
    </source>
</reference>
<proteinExistence type="predicted"/>
<protein>
    <recommendedName>
        <fullName evidence="1">DnaJ homologue subfamily C member 28 conserved domain-containing protein</fullName>
    </recommendedName>
</protein>
<name>A0A2R8ADA6_9RHOB</name>
<keyword evidence="3" id="KW-1185">Reference proteome</keyword>